<name>A0A433D7E0_9FUNG</name>
<evidence type="ECO:0000313" key="1">
    <source>
        <dbReference type="EMBL" id="RUP46774.1"/>
    </source>
</evidence>
<dbReference type="OrthoDB" id="1737421at2759"/>
<reference evidence="1 2" key="1">
    <citation type="journal article" date="2018" name="New Phytol.">
        <title>Phylogenomics of Endogonaceae and evolution of mycorrhizas within Mucoromycota.</title>
        <authorList>
            <person name="Chang Y."/>
            <person name="Desiro A."/>
            <person name="Na H."/>
            <person name="Sandor L."/>
            <person name="Lipzen A."/>
            <person name="Clum A."/>
            <person name="Barry K."/>
            <person name="Grigoriev I.V."/>
            <person name="Martin F.M."/>
            <person name="Stajich J.E."/>
            <person name="Smith M.E."/>
            <person name="Bonito G."/>
            <person name="Spatafora J.W."/>
        </authorList>
    </citation>
    <scope>NUCLEOTIDE SEQUENCE [LARGE SCALE GENOMIC DNA]</scope>
    <source>
        <strain evidence="1 2">GMNB39</strain>
    </source>
</reference>
<evidence type="ECO:0000313" key="2">
    <source>
        <dbReference type="Proteomes" id="UP000268093"/>
    </source>
</evidence>
<sequence length="157" mass="16904">MTLTQDLAVALKHAEGIDDGDLIAFLVLFLDFIADQSPQLVEVDSRAVGGVARQVEVAHTDLTKVTRMVLIEVDAVVVLTTGKTATSGMFSVLACDDSNVRRKFPEAVSNNNKNPMSHTVDPVHCATIFPPSADPTNSLTGPPLQGLQGFHFLHFLH</sequence>
<accession>A0A433D7E0</accession>
<proteinExistence type="predicted"/>
<protein>
    <submittedName>
        <fullName evidence="1">Uncharacterized protein</fullName>
    </submittedName>
</protein>
<dbReference type="AlphaFoldDB" id="A0A433D7E0"/>
<dbReference type="EMBL" id="RBNI01005372">
    <property type="protein sequence ID" value="RUP46774.1"/>
    <property type="molecule type" value="Genomic_DNA"/>
</dbReference>
<gene>
    <name evidence="1" type="ORF">BC936DRAFT_146537</name>
</gene>
<keyword evidence="2" id="KW-1185">Reference proteome</keyword>
<dbReference type="Proteomes" id="UP000268093">
    <property type="component" value="Unassembled WGS sequence"/>
</dbReference>
<organism evidence="1 2">
    <name type="scientific">Jimgerdemannia flammicorona</name>
    <dbReference type="NCBI Taxonomy" id="994334"/>
    <lineage>
        <taxon>Eukaryota</taxon>
        <taxon>Fungi</taxon>
        <taxon>Fungi incertae sedis</taxon>
        <taxon>Mucoromycota</taxon>
        <taxon>Mucoromycotina</taxon>
        <taxon>Endogonomycetes</taxon>
        <taxon>Endogonales</taxon>
        <taxon>Endogonaceae</taxon>
        <taxon>Jimgerdemannia</taxon>
    </lineage>
</organism>
<comment type="caution">
    <text evidence="1">The sequence shown here is derived from an EMBL/GenBank/DDBJ whole genome shotgun (WGS) entry which is preliminary data.</text>
</comment>